<dbReference type="EMBL" id="QGKX02001290">
    <property type="protein sequence ID" value="KAF3541784.1"/>
    <property type="molecule type" value="Genomic_DNA"/>
</dbReference>
<accession>A0A8S9QU63</accession>
<organism evidence="2 3">
    <name type="scientific">Brassica cretica</name>
    <name type="common">Mustard</name>
    <dbReference type="NCBI Taxonomy" id="69181"/>
    <lineage>
        <taxon>Eukaryota</taxon>
        <taxon>Viridiplantae</taxon>
        <taxon>Streptophyta</taxon>
        <taxon>Embryophyta</taxon>
        <taxon>Tracheophyta</taxon>
        <taxon>Spermatophyta</taxon>
        <taxon>Magnoliopsida</taxon>
        <taxon>eudicotyledons</taxon>
        <taxon>Gunneridae</taxon>
        <taxon>Pentapetalae</taxon>
        <taxon>rosids</taxon>
        <taxon>malvids</taxon>
        <taxon>Brassicales</taxon>
        <taxon>Brassicaceae</taxon>
        <taxon>Brassiceae</taxon>
        <taxon>Brassica</taxon>
    </lineage>
</organism>
<feature type="compositionally biased region" description="Basic and acidic residues" evidence="1">
    <location>
        <begin position="1"/>
        <end position="16"/>
    </location>
</feature>
<sequence>MSQEKHQGDSGHHDQEVTQEVEYFPWMDEQGEDQVQAEDQGEDQVQAEDQEEVSETETEV</sequence>
<proteinExistence type="predicted"/>
<protein>
    <submittedName>
        <fullName evidence="2">Uncharacterized protein</fullName>
    </submittedName>
</protein>
<comment type="caution">
    <text evidence="2">The sequence shown here is derived from an EMBL/GenBank/DDBJ whole genome shotgun (WGS) entry which is preliminary data.</text>
</comment>
<evidence type="ECO:0000313" key="2">
    <source>
        <dbReference type="EMBL" id="KAF3541784.1"/>
    </source>
</evidence>
<feature type="compositionally biased region" description="Acidic residues" evidence="1">
    <location>
        <begin position="29"/>
        <end position="60"/>
    </location>
</feature>
<feature type="region of interest" description="Disordered" evidence="1">
    <location>
        <begin position="1"/>
        <end position="60"/>
    </location>
</feature>
<name>A0A8S9QU63_BRACR</name>
<gene>
    <name evidence="2" type="ORF">F2Q69_00022905</name>
</gene>
<evidence type="ECO:0000313" key="3">
    <source>
        <dbReference type="Proteomes" id="UP000712600"/>
    </source>
</evidence>
<dbReference type="Proteomes" id="UP000712600">
    <property type="component" value="Unassembled WGS sequence"/>
</dbReference>
<reference evidence="2" key="1">
    <citation type="submission" date="2019-12" db="EMBL/GenBank/DDBJ databases">
        <title>Genome sequencing and annotation of Brassica cretica.</title>
        <authorList>
            <person name="Studholme D.J."/>
            <person name="Sarris P."/>
        </authorList>
    </citation>
    <scope>NUCLEOTIDE SEQUENCE</scope>
    <source>
        <strain evidence="2">PFS-109/04</strain>
        <tissue evidence="2">Leaf</tissue>
    </source>
</reference>
<dbReference type="AlphaFoldDB" id="A0A8S9QU63"/>
<evidence type="ECO:0000256" key="1">
    <source>
        <dbReference type="SAM" id="MobiDB-lite"/>
    </source>
</evidence>